<dbReference type="InterPro" id="IPR001958">
    <property type="entry name" value="Tet-R_TetA/multi-R_MdtG-like"/>
</dbReference>
<dbReference type="Pfam" id="PF07690">
    <property type="entry name" value="MFS_1"/>
    <property type="match status" value="1"/>
</dbReference>
<dbReference type="AlphaFoldDB" id="A0A0P6WZ73"/>
<dbReference type="PANTHER" id="PTHR43414:SF6">
    <property type="entry name" value="MULTIDRUG RESISTANCE PROTEIN MDTG"/>
    <property type="match status" value="1"/>
</dbReference>
<feature type="transmembrane region" description="Helical" evidence="7">
    <location>
        <begin position="299"/>
        <end position="321"/>
    </location>
</feature>
<dbReference type="CDD" id="cd17325">
    <property type="entry name" value="MFS_MdtG_SLC18_like"/>
    <property type="match status" value="1"/>
</dbReference>
<feature type="transmembrane region" description="Helical" evidence="7">
    <location>
        <begin position="333"/>
        <end position="353"/>
    </location>
</feature>
<accession>A0A0P6WZ73</accession>
<dbReference type="OrthoDB" id="9793283at2"/>
<evidence type="ECO:0000313" key="9">
    <source>
        <dbReference type="EMBL" id="KPL72071.1"/>
    </source>
</evidence>
<keyword evidence="6 7" id="KW-0472">Membrane</keyword>
<dbReference type="PANTHER" id="PTHR43414">
    <property type="entry name" value="MULTIDRUG RESISTANCE PROTEIN MDTG"/>
    <property type="match status" value="1"/>
</dbReference>
<feature type="transmembrane region" description="Helical" evidence="7">
    <location>
        <begin position="44"/>
        <end position="63"/>
    </location>
</feature>
<dbReference type="InterPro" id="IPR020846">
    <property type="entry name" value="MFS_dom"/>
</dbReference>
<feature type="transmembrane region" description="Helical" evidence="7">
    <location>
        <begin position="96"/>
        <end position="119"/>
    </location>
</feature>
<evidence type="ECO:0000259" key="8">
    <source>
        <dbReference type="PROSITE" id="PS50850"/>
    </source>
</evidence>
<keyword evidence="3" id="KW-1003">Cell membrane</keyword>
<evidence type="ECO:0000256" key="5">
    <source>
        <dbReference type="ARBA" id="ARBA00022989"/>
    </source>
</evidence>
<name>A0A0P6WZ73_9CHLR</name>
<evidence type="ECO:0000313" key="10">
    <source>
        <dbReference type="Proteomes" id="UP000050417"/>
    </source>
</evidence>
<evidence type="ECO:0000256" key="1">
    <source>
        <dbReference type="ARBA" id="ARBA00004651"/>
    </source>
</evidence>
<feature type="transmembrane region" description="Helical" evidence="7">
    <location>
        <begin position="200"/>
        <end position="225"/>
    </location>
</feature>
<evidence type="ECO:0000256" key="4">
    <source>
        <dbReference type="ARBA" id="ARBA00022692"/>
    </source>
</evidence>
<evidence type="ECO:0000256" key="2">
    <source>
        <dbReference type="ARBA" id="ARBA00022448"/>
    </source>
</evidence>
<feature type="transmembrane region" description="Helical" evidence="7">
    <location>
        <begin position="12"/>
        <end position="32"/>
    </location>
</feature>
<dbReference type="EMBL" id="LGCL01000040">
    <property type="protein sequence ID" value="KPL72071.1"/>
    <property type="molecule type" value="Genomic_DNA"/>
</dbReference>
<feature type="transmembrane region" description="Helical" evidence="7">
    <location>
        <begin position="72"/>
        <end position="90"/>
    </location>
</feature>
<feature type="domain" description="Major facilitator superfamily (MFS) profile" evidence="8">
    <location>
        <begin position="6"/>
        <end position="385"/>
    </location>
</feature>
<feature type="transmembrane region" description="Helical" evidence="7">
    <location>
        <begin position="359"/>
        <end position="381"/>
    </location>
</feature>
<keyword evidence="2" id="KW-0813">Transport</keyword>
<feature type="transmembrane region" description="Helical" evidence="7">
    <location>
        <begin position="158"/>
        <end position="179"/>
    </location>
</feature>
<feature type="transmembrane region" description="Helical" evidence="7">
    <location>
        <begin position="131"/>
        <end position="152"/>
    </location>
</feature>
<dbReference type="PRINTS" id="PR01035">
    <property type="entry name" value="TCRTETA"/>
</dbReference>
<dbReference type="InterPro" id="IPR036259">
    <property type="entry name" value="MFS_trans_sf"/>
</dbReference>
<organism evidence="9 10">
    <name type="scientific">Ornatilinea apprima</name>
    <dbReference type="NCBI Taxonomy" id="1134406"/>
    <lineage>
        <taxon>Bacteria</taxon>
        <taxon>Bacillati</taxon>
        <taxon>Chloroflexota</taxon>
        <taxon>Anaerolineae</taxon>
        <taxon>Anaerolineales</taxon>
        <taxon>Anaerolineaceae</taxon>
        <taxon>Ornatilinea</taxon>
    </lineage>
</organism>
<feature type="transmembrane region" description="Helical" evidence="7">
    <location>
        <begin position="245"/>
        <end position="263"/>
    </location>
</feature>
<keyword evidence="5 7" id="KW-1133">Transmembrane helix</keyword>
<keyword evidence="10" id="KW-1185">Reference proteome</keyword>
<dbReference type="PROSITE" id="PS50850">
    <property type="entry name" value="MFS"/>
    <property type="match status" value="1"/>
</dbReference>
<dbReference type="GO" id="GO:0005886">
    <property type="term" value="C:plasma membrane"/>
    <property type="evidence" value="ECO:0007669"/>
    <property type="project" value="UniProtKB-SubCell"/>
</dbReference>
<dbReference type="STRING" id="1134406.ADN00_16485"/>
<comment type="subcellular location">
    <subcellularLocation>
        <location evidence="1">Cell membrane</location>
        <topology evidence="1">Multi-pass membrane protein</topology>
    </subcellularLocation>
</comment>
<reference evidence="9 10" key="1">
    <citation type="submission" date="2015-07" db="EMBL/GenBank/DDBJ databases">
        <title>Genome sequence of Ornatilinea apprima DSM 23815.</title>
        <authorList>
            <person name="Hemp J."/>
            <person name="Ward L.M."/>
            <person name="Pace L.A."/>
            <person name="Fischer W.W."/>
        </authorList>
    </citation>
    <scope>NUCLEOTIDE SEQUENCE [LARGE SCALE GENOMIC DNA]</scope>
    <source>
        <strain evidence="9 10">P3M-1</strain>
    </source>
</reference>
<protein>
    <recommendedName>
        <fullName evidence="8">Major facilitator superfamily (MFS) profile domain-containing protein</fullName>
    </recommendedName>
</protein>
<dbReference type="PATRIC" id="fig|1134406.4.peg.3739"/>
<dbReference type="SUPFAM" id="SSF103473">
    <property type="entry name" value="MFS general substrate transporter"/>
    <property type="match status" value="1"/>
</dbReference>
<gene>
    <name evidence="9" type="ORF">ADN00_16485</name>
</gene>
<evidence type="ECO:0000256" key="6">
    <source>
        <dbReference type="ARBA" id="ARBA00023136"/>
    </source>
</evidence>
<feature type="transmembrane region" description="Helical" evidence="7">
    <location>
        <begin position="275"/>
        <end position="293"/>
    </location>
</feature>
<keyword evidence="4 7" id="KW-0812">Transmembrane</keyword>
<proteinExistence type="predicted"/>
<evidence type="ECO:0000256" key="7">
    <source>
        <dbReference type="SAM" id="Phobius"/>
    </source>
</evidence>
<dbReference type="GO" id="GO:0022857">
    <property type="term" value="F:transmembrane transporter activity"/>
    <property type="evidence" value="ECO:0007669"/>
    <property type="project" value="InterPro"/>
</dbReference>
<sequence length="395" mass="42356">MNMKKPATILSFTLLVVMTGYGMVMPIMPFYIEKLGAGGRELGWLMASYSLMQLICAPAWGMLSDRIGRKPVLTIGVLGYAITLFLFGLADQLWMLFLARSLSGILSSATMPTAMAYIGDHAPKEERSQSMGQLSAAMGIGVVAGPLLGGLLSSDSLALPFFIGAGMAFLAFLLVIFILPESQAPQAPSGRKPRVNRLELRQVFTSPAAILLLPIFIMSFGLTSFQGITGLYVVDRFQFNTQQVGIVWMVMGGVLVLVQGLLTGPLCRRFGELPLIRVGLFGGALGFLFFALAGQFLTILLALGFFSLSLALVGPALNGYISRFAGERQGTVMGMNSAATSLGRIVGPLWAGYLYDLNLVYPFFSGAVSLLLGLLVCLVGIRRQPSNEKNQAVVI</sequence>
<dbReference type="InterPro" id="IPR011701">
    <property type="entry name" value="MFS"/>
</dbReference>
<dbReference type="Gene3D" id="1.20.1250.20">
    <property type="entry name" value="MFS general substrate transporter like domains"/>
    <property type="match status" value="1"/>
</dbReference>
<dbReference type="Proteomes" id="UP000050417">
    <property type="component" value="Unassembled WGS sequence"/>
</dbReference>
<evidence type="ECO:0000256" key="3">
    <source>
        <dbReference type="ARBA" id="ARBA00022475"/>
    </source>
</evidence>
<comment type="caution">
    <text evidence="9">The sequence shown here is derived from an EMBL/GenBank/DDBJ whole genome shotgun (WGS) entry which is preliminary data.</text>
</comment>